<feature type="region of interest" description="Disordered" evidence="1">
    <location>
        <begin position="115"/>
        <end position="169"/>
    </location>
</feature>
<name>A0ABQ7GRN6_DUNSA</name>
<evidence type="ECO:0000313" key="2">
    <source>
        <dbReference type="EMBL" id="KAF5837278.1"/>
    </source>
</evidence>
<reference evidence="2" key="1">
    <citation type="submission" date="2017-08" db="EMBL/GenBank/DDBJ databases">
        <authorList>
            <person name="Polle J.E."/>
            <person name="Barry K."/>
            <person name="Cushman J."/>
            <person name="Schmutz J."/>
            <person name="Tran D."/>
            <person name="Hathwaick L.T."/>
            <person name="Yim W.C."/>
            <person name="Jenkins J."/>
            <person name="Mckie-Krisberg Z.M."/>
            <person name="Prochnik S."/>
            <person name="Lindquist E."/>
            <person name="Dockter R.B."/>
            <person name="Adam C."/>
            <person name="Molina H."/>
            <person name="Bunkerborg J."/>
            <person name="Jin E."/>
            <person name="Buchheim M."/>
            <person name="Magnuson J."/>
        </authorList>
    </citation>
    <scope>NUCLEOTIDE SEQUENCE</scope>
    <source>
        <strain evidence="2">CCAP 19/18</strain>
    </source>
</reference>
<protein>
    <recommendedName>
        <fullName evidence="4">Encoded protein</fullName>
    </recommendedName>
</protein>
<evidence type="ECO:0000313" key="3">
    <source>
        <dbReference type="Proteomes" id="UP000815325"/>
    </source>
</evidence>
<accession>A0ABQ7GRN6</accession>
<feature type="region of interest" description="Disordered" evidence="1">
    <location>
        <begin position="57"/>
        <end position="80"/>
    </location>
</feature>
<dbReference type="Proteomes" id="UP000815325">
    <property type="component" value="Unassembled WGS sequence"/>
</dbReference>
<evidence type="ECO:0008006" key="4">
    <source>
        <dbReference type="Google" id="ProtNLM"/>
    </source>
</evidence>
<proteinExistence type="predicted"/>
<organism evidence="2 3">
    <name type="scientific">Dunaliella salina</name>
    <name type="common">Green alga</name>
    <name type="synonym">Protococcus salinus</name>
    <dbReference type="NCBI Taxonomy" id="3046"/>
    <lineage>
        <taxon>Eukaryota</taxon>
        <taxon>Viridiplantae</taxon>
        <taxon>Chlorophyta</taxon>
        <taxon>core chlorophytes</taxon>
        <taxon>Chlorophyceae</taxon>
        <taxon>CS clade</taxon>
        <taxon>Chlamydomonadales</taxon>
        <taxon>Dunaliellaceae</taxon>
        <taxon>Dunaliella</taxon>
    </lineage>
</organism>
<sequence>MFSRLCTAFSRHEGGFLAHLPESILSAASRSLGDVSTSYSIPEPPLLVSQKRHMAKKKKSSAPAAPSFQGMVLTPPSQIQHPDHLARLQKLKMRRRTADHMPLPMDESQRELIKQVASASKDPEVAEAATEPGPKAPEPGHFFLQGMRHASAGLSGPGQHSNIRLQTLN</sequence>
<evidence type="ECO:0000256" key="1">
    <source>
        <dbReference type="SAM" id="MobiDB-lite"/>
    </source>
</evidence>
<keyword evidence="3" id="KW-1185">Reference proteome</keyword>
<dbReference type="EMBL" id="MU069622">
    <property type="protein sequence ID" value="KAF5837278.1"/>
    <property type="molecule type" value="Genomic_DNA"/>
</dbReference>
<feature type="compositionally biased region" description="Polar residues" evidence="1">
    <location>
        <begin position="158"/>
        <end position="169"/>
    </location>
</feature>
<comment type="caution">
    <text evidence="2">The sequence shown here is derived from an EMBL/GenBank/DDBJ whole genome shotgun (WGS) entry which is preliminary data.</text>
</comment>
<gene>
    <name evidence="2" type="ORF">DUNSADRAFT_4605</name>
</gene>